<gene>
    <name evidence="1" type="ORF">Pla100_14440</name>
</gene>
<reference evidence="1 2" key="1">
    <citation type="submission" date="2019-02" db="EMBL/GenBank/DDBJ databases">
        <title>Deep-cultivation of Planctomycetes and their phenomic and genomic characterization uncovers novel biology.</title>
        <authorList>
            <person name="Wiegand S."/>
            <person name="Jogler M."/>
            <person name="Boedeker C."/>
            <person name="Pinto D."/>
            <person name="Vollmers J."/>
            <person name="Rivas-Marin E."/>
            <person name="Kohn T."/>
            <person name="Peeters S.H."/>
            <person name="Heuer A."/>
            <person name="Rast P."/>
            <person name="Oberbeckmann S."/>
            <person name="Bunk B."/>
            <person name="Jeske O."/>
            <person name="Meyerdierks A."/>
            <person name="Storesund J.E."/>
            <person name="Kallscheuer N."/>
            <person name="Luecker S."/>
            <person name="Lage O.M."/>
            <person name="Pohl T."/>
            <person name="Merkel B.J."/>
            <person name="Hornburger P."/>
            <person name="Mueller R.-W."/>
            <person name="Bruemmer F."/>
            <person name="Labrenz M."/>
            <person name="Spormann A.M."/>
            <person name="Op Den Camp H."/>
            <person name="Overmann J."/>
            <person name="Amann R."/>
            <person name="Jetten M.S.M."/>
            <person name="Mascher T."/>
            <person name="Medema M.H."/>
            <person name="Devos D.P."/>
            <person name="Kaster A.-K."/>
            <person name="Ovreas L."/>
            <person name="Rohde M."/>
            <person name="Galperin M.Y."/>
            <person name="Jogler C."/>
        </authorList>
    </citation>
    <scope>NUCLEOTIDE SEQUENCE [LARGE SCALE GENOMIC DNA]</scope>
    <source>
        <strain evidence="1 2">Pla100</strain>
    </source>
</reference>
<dbReference type="RefSeq" id="WP_146576951.1">
    <property type="nucleotide sequence ID" value="NZ_SJPM01000002.1"/>
</dbReference>
<dbReference type="Proteomes" id="UP000316213">
    <property type="component" value="Unassembled WGS sequence"/>
</dbReference>
<comment type="caution">
    <text evidence="1">The sequence shown here is derived from an EMBL/GenBank/DDBJ whole genome shotgun (WGS) entry which is preliminary data.</text>
</comment>
<dbReference type="OrthoDB" id="289170at2"/>
<name>A0A5C6AR58_9BACT</name>
<dbReference type="AlphaFoldDB" id="A0A5C6AR58"/>
<proteinExistence type="predicted"/>
<sequence length="151" mass="16471">MTNTLATRKQSEAIRARMQQIRSDLPYDVDMARQQVRQMTDWKYQFRQHPVAVMATVAIAGYLLVPQSRKRSEVIVRNVGGNSTTEAKAAKRGLLSGLVAAAATMALRSGTSLFAQHLSQSFMQAPSRTSVMNDAHPPTVGGIHSTSEALS</sequence>
<accession>A0A5C6AR58</accession>
<evidence type="ECO:0000313" key="2">
    <source>
        <dbReference type="Proteomes" id="UP000316213"/>
    </source>
</evidence>
<dbReference type="EMBL" id="SJPM01000002">
    <property type="protein sequence ID" value="TWU01709.1"/>
    <property type="molecule type" value="Genomic_DNA"/>
</dbReference>
<organism evidence="1 2">
    <name type="scientific">Neorhodopirellula pilleata</name>
    <dbReference type="NCBI Taxonomy" id="2714738"/>
    <lineage>
        <taxon>Bacteria</taxon>
        <taxon>Pseudomonadati</taxon>
        <taxon>Planctomycetota</taxon>
        <taxon>Planctomycetia</taxon>
        <taxon>Pirellulales</taxon>
        <taxon>Pirellulaceae</taxon>
        <taxon>Neorhodopirellula</taxon>
    </lineage>
</organism>
<evidence type="ECO:0000313" key="1">
    <source>
        <dbReference type="EMBL" id="TWU01709.1"/>
    </source>
</evidence>
<protein>
    <submittedName>
        <fullName evidence="1">Uncharacterized protein</fullName>
    </submittedName>
</protein>
<keyword evidence="2" id="KW-1185">Reference proteome</keyword>